<sequence length="178" mass="19591">MTKLHSHQHDHDAGHAHDHNHNHCIDTALATAETLCIEQGQRLTKVRRRALELIWESHRPLGAYQLLAKLAEEGFNSAPPTVYRALDFLLAAGLIHKVESMNAYLGCAHADRAHKGYFLICDECHNVMEFDYQDIHAALIAKAAKQGFELRAETIELTGLCADCKAKATDAAAVGTSA</sequence>
<dbReference type="InterPro" id="IPR036390">
    <property type="entry name" value="WH_DNA-bd_sf"/>
</dbReference>
<keyword evidence="3 7" id="KW-0862">Zinc</keyword>
<dbReference type="PANTHER" id="PTHR33202">
    <property type="entry name" value="ZINC UPTAKE REGULATION PROTEIN"/>
    <property type="match status" value="1"/>
</dbReference>
<evidence type="ECO:0000256" key="1">
    <source>
        <dbReference type="ARBA" id="ARBA00007957"/>
    </source>
</evidence>
<feature type="binding site" evidence="7">
    <location>
        <position position="124"/>
    </location>
    <ligand>
        <name>Zn(2+)</name>
        <dbReference type="ChEBI" id="CHEBI:29105"/>
    </ligand>
</feature>
<feature type="binding site" evidence="7">
    <location>
        <position position="161"/>
    </location>
    <ligand>
        <name>Zn(2+)</name>
        <dbReference type="ChEBI" id="CHEBI:29105"/>
    </ligand>
</feature>
<keyword evidence="6" id="KW-0804">Transcription</keyword>
<dbReference type="Gene3D" id="1.10.10.10">
    <property type="entry name" value="Winged helix-like DNA-binding domain superfamily/Winged helix DNA-binding domain"/>
    <property type="match status" value="1"/>
</dbReference>
<dbReference type="PANTHER" id="PTHR33202:SF6">
    <property type="entry name" value="ZINC UPTAKE REGULATION PROTEIN"/>
    <property type="match status" value="1"/>
</dbReference>
<organism evidence="8 9">
    <name type="scientific">Marinomonas arctica</name>
    <dbReference type="NCBI Taxonomy" id="383750"/>
    <lineage>
        <taxon>Bacteria</taxon>
        <taxon>Pseudomonadati</taxon>
        <taxon>Pseudomonadota</taxon>
        <taxon>Gammaproteobacteria</taxon>
        <taxon>Oceanospirillales</taxon>
        <taxon>Oceanospirillaceae</taxon>
        <taxon>Marinomonas</taxon>
    </lineage>
</organism>
<reference evidence="8 9" key="1">
    <citation type="submission" date="2020-09" db="EMBL/GenBank/DDBJ databases">
        <title>Complete genome sequence of an Arctic sea ice bacterium Marinomonas arctica BSI20414.</title>
        <authorList>
            <person name="Liao L."/>
            <person name="Chen B."/>
        </authorList>
    </citation>
    <scope>NUCLEOTIDE SEQUENCE [LARGE SCALE GENOMIC DNA]</scope>
    <source>
        <strain evidence="8 9">BSI20414</strain>
    </source>
</reference>
<evidence type="ECO:0000256" key="5">
    <source>
        <dbReference type="ARBA" id="ARBA00023125"/>
    </source>
</evidence>
<dbReference type="CDD" id="cd07153">
    <property type="entry name" value="Fur_like"/>
    <property type="match status" value="1"/>
</dbReference>
<comment type="cofactor">
    <cofactor evidence="7">
        <name>Zn(2+)</name>
        <dbReference type="ChEBI" id="CHEBI:29105"/>
    </cofactor>
    <text evidence="7">Binds 1 zinc ion per subunit.</text>
</comment>
<keyword evidence="5" id="KW-0238">DNA-binding</keyword>
<dbReference type="GO" id="GO:0003700">
    <property type="term" value="F:DNA-binding transcription factor activity"/>
    <property type="evidence" value="ECO:0007669"/>
    <property type="project" value="InterPro"/>
</dbReference>
<feature type="binding site" evidence="7">
    <location>
        <position position="164"/>
    </location>
    <ligand>
        <name>Zn(2+)</name>
        <dbReference type="ChEBI" id="CHEBI:29105"/>
    </ligand>
</feature>
<dbReference type="GO" id="GO:1900376">
    <property type="term" value="P:regulation of secondary metabolite biosynthetic process"/>
    <property type="evidence" value="ECO:0007669"/>
    <property type="project" value="TreeGrafter"/>
</dbReference>
<dbReference type="OrthoDB" id="9801127at2"/>
<dbReference type="InterPro" id="IPR002481">
    <property type="entry name" value="FUR"/>
</dbReference>
<dbReference type="RefSeq" id="WP_111607478.1">
    <property type="nucleotide sequence ID" value="NZ_BMLJ01000008.1"/>
</dbReference>
<dbReference type="Gene3D" id="3.30.1490.190">
    <property type="match status" value="1"/>
</dbReference>
<dbReference type="GO" id="GO:0005829">
    <property type="term" value="C:cytosol"/>
    <property type="evidence" value="ECO:0007669"/>
    <property type="project" value="TreeGrafter"/>
</dbReference>
<keyword evidence="7" id="KW-0479">Metal-binding</keyword>
<evidence type="ECO:0000256" key="3">
    <source>
        <dbReference type="ARBA" id="ARBA00022833"/>
    </source>
</evidence>
<protein>
    <submittedName>
        <fullName evidence="8">Transcriptional repressor</fullName>
    </submittedName>
</protein>
<dbReference type="SUPFAM" id="SSF46785">
    <property type="entry name" value="Winged helix' DNA-binding domain"/>
    <property type="match status" value="1"/>
</dbReference>
<proteinExistence type="inferred from homology"/>
<name>A0A7H1J768_9GAMM</name>
<dbReference type="EMBL" id="CP061081">
    <property type="protein sequence ID" value="QNT06334.1"/>
    <property type="molecule type" value="Genomic_DNA"/>
</dbReference>
<evidence type="ECO:0000256" key="2">
    <source>
        <dbReference type="ARBA" id="ARBA00022491"/>
    </source>
</evidence>
<dbReference type="GO" id="GO:0008270">
    <property type="term" value="F:zinc ion binding"/>
    <property type="evidence" value="ECO:0007669"/>
    <property type="project" value="TreeGrafter"/>
</dbReference>
<dbReference type="KEGG" id="mard:IBG28_01315"/>
<evidence type="ECO:0000313" key="8">
    <source>
        <dbReference type="EMBL" id="QNT06334.1"/>
    </source>
</evidence>
<evidence type="ECO:0000313" key="9">
    <source>
        <dbReference type="Proteomes" id="UP000516370"/>
    </source>
</evidence>
<comment type="similarity">
    <text evidence="1">Belongs to the Fur family.</text>
</comment>
<dbReference type="Pfam" id="PF01475">
    <property type="entry name" value="FUR"/>
    <property type="match status" value="1"/>
</dbReference>
<dbReference type="InterPro" id="IPR043135">
    <property type="entry name" value="Fur_C"/>
</dbReference>
<dbReference type="GO" id="GO:0045892">
    <property type="term" value="P:negative regulation of DNA-templated transcription"/>
    <property type="evidence" value="ECO:0007669"/>
    <property type="project" value="TreeGrafter"/>
</dbReference>
<feature type="binding site" evidence="7">
    <location>
        <position position="121"/>
    </location>
    <ligand>
        <name>Zn(2+)</name>
        <dbReference type="ChEBI" id="CHEBI:29105"/>
    </ligand>
</feature>
<evidence type="ECO:0000256" key="6">
    <source>
        <dbReference type="ARBA" id="ARBA00023163"/>
    </source>
</evidence>
<evidence type="ECO:0000256" key="7">
    <source>
        <dbReference type="PIRSR" id="PIRSR602481-1"/>
    </source>
</evidence>
<evidence type="ECO:0000256" key="4">
    <source>
        <dbReference type="ARBA" id="ARBA00023015"/>
    </source>
</evidence>
<gene>
    <name evidence="8" type="ORF">IBG28_01315</name>
</gene>
<dbReference type="GO" id="GO:0000976">
    <property type="term" value="F:transcription cis-regulatory region binding"/>
    <property type="evidence" value="ECO:0007669"/>
    <property type="project" value="TreeGrafter"/>
</dbReference>
<dbReference type="InterPro" id="IPR036388">
    <property type="entry name" value="WH-like_DNA-bd_sf"/>
</dbReference>
<accession>A0A7H1J768</accession>
<keyword evidence="2" id="KW-0678">Repressor</keyword>
<dbReference type="AlphaFoldDB" id="A0A7H1J768"/>
<keyword evidence="4" id="KW-0805">Transcription regulation</keyword>
<keyword evidence="9" id="KW-1185">Reference proteome</keyword>
<dbReference type="Proteomes" id="UP000516370">
    <property type="component" value="Chromosome"/>
</dbReference>